<protein>
    <submittedName>
        <fullName evidence="1">Uncharacterized protein</fullName>
    </submittedName>
</protein>
<dbReference type="EMBL" id="JRGF01000005">
    <property type="protein sequence ID" value="KHE42330.1"/>
    <property type="molecule type" value="Genomic_DNA"/>
</dbReference>
<gene>
    <name evidence="1" type="ORF">LG35_05455</name>
</gene>
<dbReference type="RefSeq" id="WP_035472939.1">
    <property type="nucleotide sequence ID" value="NZ_JRGF01000005.1"/>
</dbReference>
<accession>A0ABR4YJ96</accession>
<reference evidence="1 2" key="1">
    <citation type="submission" date="2014-09" db="EMBL/GenBank/DDBJ databases">
        <title>Alistipes sp. 627, sp. nov., a novel member of the family Rikenellaceae isolated from human faeces.</title>
        <authorList>
            <person name="Shkoporov A.N."/>
            <person name="Chaplin A.V."/>
            <person name="Motuzova O.V."/>
            <person name="Kafarskaia L.I."/>
            <person name="Khokhlova E.V."/>
            <person name="Efimov B.A."/>
        </authorList>
    </citation>
    <scope>NUCLEOTIDE SEQUENCE [LARGE SCALE GENOMIC DNA]</scope>
    <source>
        <strain evidence="1 2">627</strain>
    </source>
</reference>
<evidence type="ECO:0000313" key="1">
    <source>
        <dbReference type="EMBL" id="KHE42330.1"/>
    </source>
</evidence>
<keyword evidence="2" id="KW-1185">Reference proteome</keyword>
<organism evidence="1 2">
    <name type="scientific">Alistipes inops</name>
    <dbReference type="NCBI Taxonomy" id="1501391"/>
    <lineage>
        <taxon>Bacteria</taxon>
        <taxon>Pseudomonadati</taxon>
        <taxon>Bacteroidota</taxon>
        <taxon>Bacteroidia</taxon>
        <taxon>Bacteroidales</taxon>
        <taxon>Rikenellaceae</taxon>
        <taxon>Alistipes</taxon>
    </lineage>
</organism>
<sequence length="167" mass="19606">MTTFKKGQRVWWNDPICEESGEYEVLDSQDKINADKSESERIIRIGDGENTRDVSAHYLTIVCPISDEDREHLAMQEHRNRIRDKELVEQMQSLVVQFEDQNFETEGYFVRISDENHDACCVYGFRVNQDVLYALLDYDDGRLWMVPVSDLCVVELFDAFWLLVQNA</sequence>
<proteinExistence type="predicted"/>
<comment type="caution">
    <text evidence="1">The sequence shown here is derived from an EMBL/GenBank/DDBJ whole genome shotgun (WGS) entry which is preliminary data.</text>
</comment>
<name>A0ABR4YJ96_9BACT</name>
<evidence type="ECO:0000313" key="2">
    <source>
        <dbReference type="Proteomes" id="UP000030889"/>
    </source>
</evidence>
<dbReference type="Proteomes" id="UP000030889">
    <property type="component" value="Unassembled WGS sequence"/>
</dbReference>